<dbReference type="SUPFAM" id="SSF47473">
    <property type="entry name" value="EF-hand"/>
    <property type="match status" value="1"/>
</dbReference>
<keyword evidence="3 4" id="KW-0040">ANK repeat</keyword>
<feature type="compositionally biased region" description="Basic and acidic residues" evidence="5">
    <location>
        <begin position="196"/>
        <end position="213"/>
    </location>
</feature>
<feature type="compositionally biased region" description="Basic and acidic residues" evidence="5">
    <location>
        <begin position="745"/>
        <end position="756"/>
    </location>
</feature>
<accession>A0A0G4HXP8</accession>
<dbReference type="PROSITE" id="PS50297">
    <property type="entry name" value="ANK_REP_REGION"/>
    <property type="match status" value="2"/>
</dbReference>
<proteinExistence type="predicted"/>
<dbReference type="InterPro" id="IPR050776">
    <property type="entry name" value="Ank_Repeat/CDKN_Inhibitor"/>
</dbReference>
<evidence type="ECO:0000313" key="7">
    <source>
        <dbReference type="EMBL" id="CEM49273.1"/>
    </source>
</evidence>
<dbReference type="GO" id="GO:0005509">
    <property type="term" value="F:calcium ion binding"/>
    <property type="evidence" value="ECO:0007669"/>
    <property type="project" value="InterPro"/>
</dbReference>
<dbReference type="PROSITE" id="PS50222">
    <property type="entry name" value="EF_HAND_2"/>
    <property type="match status" value="1"/>
</dbReference>
<feature type="compositionally biased region" description="Gly residues" evidence="5">
    <location>
        <begin position="770"/>
        <end position="787"/>
    </location>
</feature>
<dbReference type="PROSITE" id="PS50088">
    <property type="entry name" value="ANK_REPEAT"/>
    <property type="match status" value="3"/>
</dbReference>
<dbReference type="EMBL" id="CDMZ01004283">
    <property type="protein sequence ID" value="CEM49273.1"/>
    <property type="molecule type" value="Genomic_DNA"/>
</dbReference>
<evidence type="ECO:0000259" key="6">
    <source>
        <dbReference type="PROSITE" id="PS50222"/>
    </source>
</evidence>
<dbReference type="InterPro" id="IPR002048">
    <property type="entry name" value="EF_hand_dom"/>
</dbReference>
<dbReference type="SMART" id="SM00248">
    <property type="entry name" value="ANK"/>
    <property type="match status" value="3"/>
</dbReference>
<feature type="region of interest" description="Disordered" evidence="5">
    <location>
        <begin position="710"/>
        <end position="787"/>
    </location>
</feature>
<dbReference type="InterPro" id="IPR011992">
    <property type="entry name" value="EF-hand-dom_pair"/>
</dbReference>
<gene>
    <name evidence="7" type="ORF">Cvel_9307</name>
</gene>
<name>A0A0G4HXP8_9ALVE</name>
<reference evidence="7" key="1">
    <citation type="submission" date="2014-11" db="EMBL/GenBank/DDBJ databases">
        <authorList>
            <person name="Otto D Thomas"/>
            <person name="Naeem Raeece"/>
        </authorList>
    </citation>
    <scope>NUCLEOTIDE SEQUENCE</scope>
</reference>
<evidence type="ECO:0000256" key="2">
    <source>
        <dbReference type="ARBA" id="ARBA00022837"/>
    </source>
</evidence>
<dbReference type="PhylomeDB" id="A0A0G4HXP8"/>
<organism evidence="7">
    <name type="scientific">Chromera velia CCMP2878</name>
    <dbReference type="NCBI Taxonomy" id="1169474"/>
    <lineage>
        <taxon>Eukaryota</taxon>
        <taxon>Sar</taxon>
        <taxon>Alveolata</taxon>
        <taxon>Colpodellida</taxon>
        <taxon>Chromeraceae</taxon>
        <taxon>Chromera</taxon>
    </lineage>
</organism>
<sequence>MAADLGKKLLDGARNGHLKHVEEAIKNQVDVNFCEPPYNKSALIYAAYKGFDNIIKVLLEKGADINQADGEGRTALHEAAFHGKLSTVQLLCDRGANYNLCDEEGHTPLARAILGKATAKQQVIDYLVSKGVSLNITDPTELTVVHHASFVGMREYEHLLYYKGAFVNRYNLSERKDGVRARGEWLARKKARDDERARLEREKSLAEKGGKEEEPQEEEPAPSPPIKRKRRLLPFGNTDAEIKLRRELFAKWDVDDNRKLSVNEALRGLQLLLAPEKGKAEGRNLTRQLILRAFKHAMGIAPEAPTDIADARQLDADLAEMAEQTFQAVAEVAHKVDDITHTNEEGGEGSDEKKEKEGADEEGEGAAGEGEGEAQSVPALPKKHSYVKQGTQSEQQLGFESFRKFLFLANQYWDLAQLFAQMDLDNNRKVDFDEFVKGEPLLKEWGCYIEDPVQEFFVADLNNSGCITFLELCEYCWANSYSIPEEIAYDEHVPNININTITKRRSTRMTVREVMGKSETWDPLIDLIPAGKLRAKERDALFDRLDTHKGSSAGLLSFAEITHNLRKELSDLVLPGSMNLQWPIKAAFDVCRKKEMKQRGVEAGSLDKDEFALFCLYLKGYLIILRMYEEIVDAESGLLDLNTFRDGWERLLEWGLQPEGDADEAFAEMVKRAASATTVSAQVLGQKTVGVFDFFLWAASQNISLLLETPEASSNGNTPEPPAGEGEAEAQSVPVSPEPPEEEEAGKTEGESKASEEGSGGKSGGEEGGEGGGAESSGGEGGESAPG</sequence>
<dbReference type="InterPro" id="IPR002110">
    <property type="entry name" value="Ankyrin_rpt"/>
</dbReference>
<dbReference type="AlphaFoldDB" id="A0A0G4HXP8"/>
<feature type="region of interest" description="Disordered" evidence="5">
    <location>
        <begin position="196"/>
        <end position="232"/>
    </location>
</feature>
<dbReference type="InterPro" id="IPR018247">
    <property type="entry name" value="EF_Hand_1_Ca_BS"/>
</dbReference>
<dbReference type="VEuPathDB" id="CryptoDB:Cvel_9307"/>
<dbReference type="PANTHER" id="PTHR24201">
    <property type="entry name" value="ANK_REP_REGION DOMAIN-CONTAINING PROTEIN"/>
    <property type="match status" value="1"/>
</dbReference>
<keyword evidence="1" id="KW-0677">Repeat</keyword>
<dbReference type="Gene3D" id="1.25.40.20">
    <property type="entry name" value="Ankyrin repeat-containing domain"/>
    <property type="match status" value="1"/>
</dbReference>
<dbReference type="InterPro" id="IPR036770">
    <property type="entry name" value="Ankyrin_rpt-contain_sf"/>
</dbReference>
<dbReference type="Pfam" id="PF12796">
    <property type="entry name" value="Ank_2"/>
    <property type="match status" value="1"/>
</dbReference>
<evidence type="ECO:0000256" key="4">
    <source>
        <dbReference type="PROSITE-ProRule" id="PRU00023"/>
    </source>
</evidence>
<feature type="repeat" description="ANK" evidence="4">
    <location>
        <begin position="38"/>
        <end position="70"/>
    </location>
</feature>
<feature type="domain" description="EF-hand" evidence="6">
    <location>
        <begin position="240"/>
        <end position="275"/>
    </location>
</feature>
<keyword evidence="2" id="KW-0106">Calcium</keyword>
<feature type="repeat" description="ANK" evidence="4">
    <location>
        <begin position="104"/>
        <end position="139"/>
    </location>
</feature>
<feature type="compositionally biased region" description="Basic and acidic residues" evidence="5">
    <location>
        <begin position="340"/>
        <end position="357"/>
    </location>
</feature>
<dbReference type="Gene3D" id="1.10.238.10">
    <property type="entry name" value="EF-hand"/>
    <property type="match status" value="3"/>
</dbReference>
<feature type="region of interest" description="Disordered" evidence="5">
    <location>
        <begin position="340"/>
        <end position="387"/>
    </location>
</feature>
<dbReference type="PANTHER" id="PTHR24201:SF15">
    <property type="entry name" value="ANKYRIN REPEAT DOMAIN-CONTAINING PROTEIN 66"/>
    <property type="match status" value="1"/>
</dbReference>
<feature type="compositionally biased region" description="Low complexity" evidence="5">
    <location>
        <begin position="723"/>
        <end position="735"/>
    </location>
</feature>
<dbReference type="PROSITE" id="PS00018">
    <property type="entry name" value="EF_HAND_1"/>
    <property type="match status" value="2"/>
</dbReference>
<dbReference type="SUPFAM" id="SSF48403">
    <property type="entry name" value="Ankyrin repeat"/>
    <property type="match status" value="1"/>
</dbReference>
<evidence type="ECO:0000256" key="1">
    <source>
        <dbReference type="ARBA" id="ARBA00022737"/>
    </source>
</evidence>
<protein>
    <recommendedName>
        <fullName evidence="6">EF-hand domain-containing protein</fullName>
    </recommendedName>
</protein>
<feature type="repeat" description="ANK" evidence="4">
    <location>
        <begin position="71"/>
        <end position="103"/>
    </location>
</feature>
<evidence type="ECO:0000256" key="5">
    <source>
        <dbReference type="SAM" id="MobiDB-lite"/>
    </source>
</evidence>
<evidence type="ECO:0000256" key="3">
    <source>
        <dbReference type="ARBA" id="ARBA00023043"/>
    </source>
</evidence>